<evidence type="ECO:0000313" key="3">
    <source>
        <dbReference type="Proteomes" id="UP001464923"/>
    </source>
</evidence>
<keyword evidence="3" id="KW-1185">Reference proteome</keyword>
<dbReference type="Proteomes" id="UP001464923">
    <property type="component" value="Unassembled WGS sequence"/>
</dbReference>
<protein>
    <submittedName>
        <fullName evidence="2">Uncharacterized protein</fullName>
    </submittedName>
</protein>
<feature type="compositionally biased region" description="Low complexity" evidence="1">
    <location>
        <begin position="1"/>
        <end position="19"/>
    </location>
</feature>
<dbReference type="EMBL" id="JBEDNP010000007">
    <property type="protein sequence ID" value="MEQ3539917.1"/>
    <property type="molecule type" value="Genomic_DNA"/>
</dbReference>
<accession>A0ABV1JVD8</accession>
<organism evidence="2 3">
    <name type="scientific">Pseudonocardia tropica</name>
    <dbReference type="NCBI Taxonomy" id="681289"/>
    <lineage>
        <taxon>Bacteria</taxon>
        <taxon>Bacillati</taxon>
        <taxon>Actinomycetota</taxon>
        <taxon>Actinomycetes</taxon>
        <taxon>Pseudonocardiales</taxon>
        <taxon>Pseudonocardiaceae</taxon>
        <taxon>Pseudonocardia</taxon>
    </lineage>
</organism>
<reference evidence="2 3" key="1">
    <citation type="submission" date="2024-03" db="EMBL/GenBank/DDBJ databases">
        <title>Draft genome sequence of Pseudonocardia tropica JCM 19149.</title>
        <authorList>
            <person name="Butdee W."/>
            <person name="Duangmal K."/>
        </authorList>
    </citation>
    <scope>NUCLEOTIDE SEQUENCE [LARGE SCALE GENOMIC DNA]</scope>
    <source>
        <strain evidence="2 3">JCM 19149</strain>
    </source>
</reference>
<name>A0ABV1JVD8_9PSEU</name>
<evidence type="ECO:0000313" key="2">
    <source>
        <dbReference type="EMBL" id="MEQ3539917.1"/>
    </source>
</evidence>
<comment type="caution">
    <text evidence="2">The sequence shown here is derived from an EMBL/GenBank/DDBJ whole genome shotgun (WGS) entry which is preliminary data.</text>
</comment>
<gene>
    <name evidence="2" type="ORF">WHI96_13900</name>
</gene>
<feature type="compositionally biased region" description="Low complexity" evidence="1">
    <location>
        <begin position="32"/>
        <end position="61"/>
    </location>
</feature>
<evidence type="ECO:0000256" key="1">
    <source>
        <dbReference type="SAM" id="MobiDB-lite"/>
    </source>
</evidence>
<feature type="region of interest" description="Disordered" evidence="1">
    <location>
        <begin position="1"/>
        <end position="68"/>
    </location>
</feature>
<sequence length="93" mass="9292">MPTTSASAATTRSITARVSPVWSAGSRPSEKTTSWSRRASSSADTPSCAAAPATATSSSSAVLDGSDGLPEIARRSIPATLAVARPGTLEPCS</sequence>
<proteinExistence type="predicted"/>